<sequence length="110" mass="12407">MDEEDSKAGMWQIDAEIQLLKSSIIHLSFNPAVKWLKGIWFFGNRRTQGSVWWDGTPKDGGSNGDWKPRVSFAKLQFTPRSGTCRLEPGASKIPEMEDYVTQMPTLDGDS</sequence>
<protein>
    <submittedName>
        <fullName evidence="1">Uncharacterized protein</fullName>
    </submittedName>
</protein>
<organism evidence="1 2">
    <name type="scientific">Hirundo rustica rustica</name>
    <dbReference type="NCBI Taxonomy" id="333673"/>
    <lineage>
        <taxon>Eukaryota</taxon>
        <taxon>Metazoa</taxon>
        <taxon>Chordata</taxon>
        <taxon>Craniata</taxon>
        <taxon>Vertebrata</taxon>
        <taxon>Euteleostomi</taxon>
        <taxon>Archelosauria</taxon>
        <taxon>Archosauria</taxon>
        <taxon>Dinosauria</taxon>
        <taxon>Saurischia</taxon>
        <taxon>Theropoda</taxon>
        <taxon>Coelurosauria</taxon>
        <taxon>Aves</taxon>
        <taxon>Neognathae</taxon>
        <taxon>Neoaves</taxon>
        <taxon>Telluraves</taxon>
        <taxon>Australaves</taxon>
        <taxon>Passeriformes</taxon>
        <taxon>Sylvioidea</taxon>
        <taxon>Hirundinidae</taxon>
        <taxon>Hirundo</taxon>
    </lineage>
</organism>
<evidence type="ECO:0000313" key="1">
    <source>
        <dbReference type="EMBL" id="RMB98638.1"/>
    </source>
</evidence>
<keyword evidence="2" id="KW-1185">Reference proteome</keyword>
<gene>
    <name evidence="1" type="ORF">DUI87_24855</name>
</gene>
<proteinExistence type="predicted"/>
<dbReference type="Proteomes" id="UP000269221">
    <property type="component" value="Unassembled WGS sequence"/>
</dbReference>
<comment type="caution">
    <text evidence="1">The sequence shown here is derived from an EMBL/GenBank/DDBJ whole genome shotgun (WGS) entry which is preliminary data.</text>
</comment>
<name>A0A3M0JCR0_HIRRU</name>
<dbReference type="EMBL" id="QRBI01000152">
    <property type="protein sequence ID" value="RMB98638.1"/>
    <property type="molecule type" value="Genomic_DNA"/>
</dbReference>
<accession>A0A3M0JCR0</accession>
<dbReference type="AlphaFoldDB" id="A0A3M0JCR0"/>
<evidence type="ECO:0000313" key="2">
    <source>
        <dbReference type="Proteomes" id="UP000269221"/>
    </source>
</evidence>
<reference evidence="1 2" key="1">
    <citation type="submission" date="2018-07" db="EMBL/GenBank/DDBJ databases">
        <title>A high quality draft genome assembly of the barn swallow (H. rustica rustica).</title>
        <authorList>
            <person name="Formenti G."/>
            <person name="Chiara M."/>
            <person name="Poveda L."/>
            <person name="Francoijs K.-J."/>
            <person name="Bonisoli-Alquati A."/>
            <person name="Canova L."/>
            <person name="Gianfranceschi L."/>
            <person name="Horner D.S."/>
            <person name="Saino N."/>
        </authorList>
    </citation>
    <scope>NUCLEOTIDE SEQUENCE [LARGE SCALE GENOMIC DNA]</scope>
    <source>
        <strain evidence="1">Chelidonia</strain>
        <tissue evidence="1">Blood</tissue>
    </source>
</reference>